<dbReference type="Ensembl" id="ENSPKIT00000018066.1">
    <property type="protein sequence ID" value="ENSPKIP00000037108.1"/>
    <property type="gene ID" value="ENSPKIG00000015426.1"/>
</dbReference>
<evidence type="ECO:0000256" key="1">
    <source>
        <dbReference type="SAM" id="Coils"/>
    </source>
</evidence>
<dbReference type="PANTHER" id="PTHR21533">
    <property type="entry name" value="LEUCINE-RICH PROTEIN"/>
    <property type="match status" value="1"/>
</dbReference>
<dbReference type="InterPro" id="IPR028118">
    <property type="entry name" value="Chibby_fam"/>
</dbReference>
<proteinExistence type="predicted"/>
<keyword evidence="1" id="KW-0175">Coiled coil</keyword>
<dbReference type="Proteomes" id="UP000261540">
    <property type="component" value="Unplaced"/>
</dbReference>
<feature type="coiled-coil region" evidence="1">
    <location>
        <begin position="74"/>
        <end position="115"/>
    </location>
</feature>
<evidence type="ECO:0000313" key="2">
    <source>
        <dbReference type="Ensembl" id="ENSPKIP00000037108.1"/>
    </source>
</evidence>
<protein>
    <recommendedName>
        <fullName evidence="4">Chibby homolog 1 (Drosophila)</fullName>
    </recommendedName>
</protein>
<reference evidence="2" key="1">
    <citation type="submission" date="2025-08" db="UniProtKB">
        <authorList>
            <consortium name="Ensembl"/>
        </authorList>
    </citation>
    <scope>IDENTIFICATION</scope>
</reference>
<accession>A0A3B3T3S3</accession>
<dbReference type="AlphaFoldDB" id="A0A3B3T3S3"/>
<name>A0A3B3T3S3_9TELE</name>
<evidence type="ECO:0008006" key="4">
    <source>
        <dbReference type="Google" id="ProtNLM"/>
    </source>
</evidence>
<organism evidence="2 3">
    <name type="scientific">Paramormyrops kingsleyae</name>
    <dbReference type="NCBI Taxonomy" id="1676925"/>
    <lineage>
        <taxon>Eukaryota</taxon>
        <taxon>Metazoa</taxon>
        <taxon>Chordata</taxon>
        <taxon>Craniata</taxon>
        <taxon>Vertebrata</taxon>
        <taxon>Euteleostomi</taxon>
        <taxon>Actinopterygii</taxon>
        <taxon>Neopterygii</taxon>
        <taxon>Teleostei</taxon>
        <taxon>Osteoglossocephala</taxon>
        <taxon>Osteoglossomorpha</taxon>
        <taxon>Osteoglossiformes</taxon>
        <taxon>Mormyridae</taxon>
        <taxon>Paramormyrops</taxon>
    </lineage>
</organism>
<dbReference type="Pfam" id="PF14645">
    <property type="entry name" value="Chibby"/>
    <property type="match status" value="1"/>
</dbReference>
<dbReference type="GeneTree" id="ENSGT00940000153137"/>
<dbReference type="STRING" id="1676925.ENSPKIP00000037108"/>
<keyword evidence="3" id="KW-1185">Reference proteome</keyword>
<sequence length="133" mass="15299">MPREVDTWNPKRVPLRHDASLSSHYALDYRSRMEELGSDLGLPTLTLAGQTFTYINGQWVSSAGRKGLNLRPRLQQLKRKNRALMEENNALRIRLEVLMDMLTDATAQLRELQIDGSQGHRRGLVEVFPNKWS</sequence>
<evidence type="ECO:0000313" key="3">
    <source>
        <dbReference type="Proteomes" id="UP000261540"/>
    </source>
</evidence>
<dbReference type="PANTHER" id="PTHR21533:SF17">
    <property type="entry name" value="PROTEIN CHIBBY HOMOLOG 3"/>
    <property type="match status" value="1"/>
</dbReference>
<reference evidence="2" key="2">
    <citation type="submission" date="2025-09" db="UniProtKB">
        <authorList>
            <consortium name="Ensembl"/>
        </authorList>
    </citation>
    <scope>IDENTIFICATION</scope>
</reference>